<dbReference type="SMART" id="SM00347">
    <property type="entry name" value="HTH_MARR"/>
    <property type="match status" value="1"/>
</dbReference>
<proteinExistence type="predicted"/>
<feature type="chain" id="PRO_5046356924" evidence="1">
    <location>
        <begin position="21"/>
        <end position="153"/>
    </location>
</feature>
<dbReference type="InterPro" id="IPR000835">
    <property type="entry name" value="HTH_MarR-typ"/>
</dbReference>
<dbReference type="EMBL" id="JBEDNP010000002">
    <property type="protein sequence ID" value="MEQ3538013.1"/>
    <property type="molecule type" value="Genomic_DNA"/>
</dbReference>
<evidence type="ECO:0000313" key="3">
    <source>
        <dbReference type="EMBL" id="MEQ3538013.1"/>
    </source>
</evidence>
<dbReference type="Pfam" id="PF12802">
    <property type="entry name" value="MarR_2"/>
    <property type="match status" value="1"/>
</dbReference>
<organism evidence="3 4">
    <name type="scientific">Pseudonocardia tropica</name>
    <dbReference type="NCBI Taxonomy" id="681289"/>
    <lineage>
        <taxon>Bacteria</taxon>
        <taxon>Bacillati</taxon>
        <taxon>Actinomycetota</taxon>
        <taxon>Actinomycetes</taxon>
        <taxon>Pseudonocardiales</taxon>
        <taxon>Pseudonocardiaceae</taxon>
        <taxon>Pseudonocardia</taxon>
    </lineage>
</organism>
<sequence length="153" mass="16183">MATTPRAGSAFLLAQLGAHAAARFADRVAALELTPPQAGLLRAVASGPGRSQQALASHLGMPPSRLVAVVDELAGRDLLERRRNPQDRRLHALHLTAAGERAIARIGQVARAHDDDLLAVLDADDRATLHALLTRVAADQGLTPGVHPGFRRL</sequence>
<feature type="signal peptide" evidence="1">
    <location>
        <begin position="1"/>
        <end position="20"/>
    </location>
</feature>
<dbReference type="Proteomes" id="UP001464923">
    <property type="component" value="Unassembled WGS sequence"/>
</dbReference>
<name>A0ABV1JRD3_9PSEU</name>
<keyword evidence="4" id="KW-1185">Reference proteome</keyword>
<evidence type="ECO:0000313" key="4">
    <source>
        <dbReference type="Proteomes" id="UP001464923"/>
    </source>
</evidence>
<dbReference type="RefSeq" id="WP_345650669.1">
    <property type="nucleotide sequence ID" value="NZ_BAABLY010000070.1"/>
</dbReference>
<dbReference type="InterPro" id="IPR036388">
    <property type="entry name" value="WH-like_DNA-bd_sf"/>
</dbReference>
<dbReference type="PROSITE" id="PS50995">
    <property type="entry name" value="HTH_MARR_2"/>
    <property type="match status" value="1"/>
</dbReference>
<keyword evidence="1" id="KW-0732">Signal</keyword>
<evidence type="ECO:0000259" key="2">
    <source>
        <dbReference type="PROSITE" id="PS50995"/>
    </source>
</evidence>
<dbReference type="Gene3D" id="1.10.10.10">
    <property type="entry name" value="Winged helix-like DNA-binding domain superfamily/Winged helix DNA-binding domain"/>
    <property type="match status" value="1"/>
</dbReference>
<comment type="caution">
    <text evidence="3">The sequence shown here is derived from an EMBL/GenBank/DDBJ whole genome shotgun (WGS) entry which is preliminary data.</text>
</comment>
<accession>A0ABV1JRD3</accession>
<feature type="domain" description="HTH marR-type" evidence="2">
    <location>
        <begin position="1"/>
        <end position="138"/>
    </location>
</feature>
<gene>
    <name evidence="3" type="ORF">WHI96_04220</name>
</gene>
<dbReference type="PRINTS" id="PR00598">
    <property type="entry name" value="HTHMARR"/>
</dbReference>
<dbReference type="InterPro" id="IPR036390">
    <property type="entry name" value="WH_DNA-bd_sf"/>
</dbReference>
<dbReference type="SUPFAM" id="SSF46785">
    <property type="entry name" value="Winged helix' DNA-binding domain"/>
    <property type="match status" value="1"/>
</dbReference>
<reference evidence="3 4" key="1">
    <citation type="submission" date="2024-03" db="EMBL/GenBank/DDBJ databases">
        <title>Draft genome sequence of Pseudonocardia tropica JCM 19149.</title>
        <authorList>
            <person name="Butdee W."/>
            <person name="Duangmal K."/>
        </authorList>
    </citation>
    <scope>NUCLEOTIDE SEQUENCE [LARGE SCALE GENOMIC DNA]</scope>
    <source>
        <strain evidence="3 4">JCM 19149</strain>
    </source>
</reference>
<dbReference type="PANTHER" id="PTHR33164:SF89">
    <property type="entry name" value="MARR FAMILY REGULATORY PROTEIN"/>
    <property type="match status" value="1"/>
</dbReference>
<dbReference type="InterPro" id="IPR039422">
    <property type="entry name" value="MarR/SlyA-like"/>
</dbReference>
<evidence type="ECO:0000256" key="1">
    <source>
        <dbReference type="SAM" id="SignalP"/>
    </source>
</evidence>
<protein>
    <submittedName>
        <fullName evidence="3">MarR family winged helix-turn-helix transcriptional regulator</fullName>
    </submittedName>
</protein>
<dbReference type="PANTHER" id="PTHR33164">
    <property type="entry name" value="TRANSCRIPTIONAL REGULATOR, MARR FAMILY"/>
    <property type="match status" value="1"/>
</dbReference>